<accession>A0A1F6C5S4</accession>
<evidence type="ECO:0000313" key="1">
    <source>
        <dbReference type="EMBL" id="OGG44505.1"/>
    </source>
</evidence>
<dbReference type="AlphaFoldDB" id="A0A1F6C5S4"/>
<gene>
    <name evidence="1" type="ORF">A3F84_07125</name>
</gene>
<comment type="caution">
    <text evidence="1">The sequence shown here is derived from an EMBL/GenBank/DDBJ whole genome shotgun (WGS) entry which is preliminary data.</text>
</comment>
<dbReference type="Proteomes" id="UP000178606">
    <property type="component" value="Unassembled WGS sequence"/>
</dbReference>
<dbReference type="EMBL" id="MFKF01000402">
    <property type="protein sequence ID" value="OGG44505.1"/>
    <property type="molecule type" value="Genomic_DNA"/>
</dbReference>
<name>A0A1F6C5S4_HANXR</name>
<reference evidence="1 2" key="1">
    <citation type="journal article" date="2016" name="Nat. Commun.">
        <title>Thousands of microbial genomes shed light on interconnected biogeochemical processes in an aquifer system.</title>
        <authorList>
            <person name="Anantharaman K."/>
            <person name="Brown C.T."/>
            <person name="Hug L.A."/>
            <person name="Sharon I."/>
            <person name="Castelle C.J."/>
            <person name="Probst A.J."/>
            <person name="Thomas B.C."/>
            <person name="Singh A."/>
            <person name="Wilkins M.J."/>
            <person name="Karaoz U."/>
            <person name="Brodie E.L."/>
            <person name="Williams K.H."/>
            <person name="Hubbard S.S."/>
            <person name="Banfield J.F."/>
        </authorList>
    </citation>
    <scope>NUCLEOTIDE SEQUENCE [LARGE SCALE GENOMIC DNA]</scope>
    <source>
        <strain evidence="2">RIFCSPLOWO2_12_FULL_64_10</strain>
    </source>
</reference>
<proteinExistence type="predicted"/>
<protein>
    <submittedName>
        <fullName evidence="1">Uncharacterized protein</fullName>
    </submittedName>
</protein>
<organism evidence="1 2">
    <name type="scientific">Handelsmanbacteria sp. (strain RIFCSPLOWO2_12_FULL_64_10)</name>
    <dbReference type="NCBI Taxonomy" id="1817868"/>
    <lineage>
        <taxon>Bacteria</taxon>
        <taxon>Candidatus Handelsmaniibacteriota</taxon>
    </lineage>
</organism>
<evidence type="ECO:0000313" key="2">
    <source>
        <dbReference type="Proteomes" id="UP000178606"/>
    </source>
</evidence>
<sequence length="220" mass="25457">MMNEFRHHPQYDLIQKIYHGQLAGQTEVSAKATLEALARLGFEGFLKGDYFAWGCGSWLGSSITGAVEQCEEFCGVAFSEVVEALWSSMDLVSKKNLIESYLLLPVPSYKTADSLDDDFRFSDFQEIWEELNRKWRDKGRPGPIHIDQTLLFQERFQMYLASKHFPEAIRPYLGSRISPQEETTLFRELAMLNPDLRSKIRNAFAQSSMPFWRRLAKRIS</sequence>